<keyword evidence="4" id="KW-1185">Reference proteome</keyword>
<accession>A0A8J3NZZ0</accession>
<feature type="region of interest" description="Disordered" evidence="1">
    <location>
        <begin position="31"/>
        <end position="59"/>
    </location>
</feature>
<evidence type="ECO:0000256" key="2">
    <source>
        <dbReference type="SAM" id="SignalP"/>
    </source>
</evidence>
<reference evidence="3 4" key="1">
    <citation type="submission" date="2021-01" db="EMBL/GenBank/DDBJ databases">
        <title>Whole genome shotgun sequence of Catellatospora citrea NBRC 14495.</title>
        <authorList>
            <person name="Komaki H."/>
            <person name="Tamura T."/>
        </authorList>
    </citation>
    <scope>NUCLEOTIDE SEQUENCE [LARGE SCALE GENOMIC DNA]</scope>
    <source>
        <strain evidence="3 4">NBRC 14495</strain>
    </source>
</reference>
<keyword evidence="2" id="KW-0732">Signal</keyword>
<dbReference type="AlphaFoldDB" id="A0A8J3NZZ0"/>
<feature type="signal peptide" evidence="2">
    <location>
        <begin position="1"/>
        <end position="21"/>
    </location>
</feature>
<sequence>MSWLLVIVLGAAVGAAAAATAVDVLGGRELDAADTFTPPPRPPISEAEVDRLTHLGKQP</sequence>
<gene>
    <name evidence="3" type="ORF">Cci01nite_19390</name>
</gene>
<evidence type="ECO:0000256" key="1">
    <source>
        <dbReference type="SAM" id="MobiDB-lite"/>
    </source>
</evidence>
<proteinExistence type="predicted"/>
<evidence type="ECO:0000313" key="4">
    <source>
        <dbReference type="Proteomes" id="UP000659904"/>
    </source>
</evidence>
<evidence type="ECO:0000313" key="3">
    <source>
        <dbReference type="EMBL" id="GIF96845.1"/>
    </source>
</evidence>
<organism evidence="3 4">
    <name type="scientific">Catellatospora citrea</name>
    <dbReference type="NCBI Taxonomy" id="53366"/>
    <lineage>
        <taxon>Bacteria</taxon>
        <taxon>Bacillati</taxon>
        <taxon>Actinomycetota</taxon>
        <taxon>Actinomycetes</taxon>
        <taxon>Micromonosporales</taxon>
        <taxon>Micromonosporaceae</taxon>
        <taxon>Catellatospora</taxon>
    </lineage>
</organism>
<feature type="chain" id="PRO_5039543789" evidence="2">
    <location>
        <begin position="22"/>
        <end position="59"/>
    </location>
</feature>
<name>A0A8J3NZZ0_9ACTN</name>
<protein>
    <submittedName>
        <fullName evidence="3">Uncharacterized protein</fullName>
    </submittedName>
</protein>
<comment type="caution">
    <text evidence="3">The sequence shown here is derived from an EMBL/GenBank/DDBJ whole genome shotgun (WGS) entry which is preliminary data.</text>
</comment>
<dbReference type="Proteomes" id="UP000659904">
    <property type="component" value="Unassembled WGS sequence"/>
</dbReference>
<dbReference type="EMBL" id="BONH01000006">
    <property type="protein sequence ID" value="GIF96845.1"/>
    <property type="molecule type" value="Genomic_DNA"/>
</dbReference>